<reference evidence="1" key="1">
    <citation type="submission" date="2020-02" db="EMBL/GenBank/DDBJ databases">
        <authorList>
            <person name="Meier V. D."/>
        </authorList>
    </citation>
    <scope>NUCLEOTIDE SEQUENCE</scope>
    <source>
        <strain evidence="1">AVDCRST_MAG04</strain>
    </source>
</reference>
<dbReference type="AlphaFoldDB" id="A0A6J4H4Q3"/>
<proteinExistence type="predicted"/>
<protein>
    <submittedName>
        <fullName evidence="1">Uncharacterized protein</fullName>
    </submittedName>
</protein>
<dbReference type="EMBL" id="CADCTL010000015">
    <property type="protein sequence ID" value="CAA9213220.1"/>
    <property type="molecule type" value="Genomic_DNA"/>
</dbReference>
<organism evidence="1">
    <name type="scientific">uncultured Acetobacteraceae bacterium</name>
    <dbReference type="NCBI Taxonomy" id="169975"/>
    <lineage>
        <taxon>Bacteria</taxon>
        <taxon>Pseudomonadati</taxon>
        <taxon>Pseudomonadota</taxon>
        <taxon>Alphaproteobacteria</taxon>
        <taxon>Acetobacterales</taxon>
        <taxon>Acetobacteraceae</taxon>
        <taxon>environmental samples</taxon>
    </lineage>
</organism>
<accession>A0A6J4H4Q3</accession>
<name>A0A6J4H4Q3_9PROT</name>
<evidence type="ECO:0000313" key="1">
    <source>
        <dbReference type="EMBL" id="CAA9213220.1"/>
    </source>
</evidence>
<sequence length="143" mass="15186">MSDLLRDSVFYWTFSSTTGDAYTGYTVADTVSLGGLPVGALLPSPYGPAFGAYTVTNIVNYEVDLSAHFGIGYYAEGATVLSSYYDANTARSLPTYYGSQGIPTTYGGLGEEFDFVPVPFFGIPGAQPGGYFEVGYGGYYLIA</sequence>
<gene>
    <name evidence="1" type="ORF">AVDCRST_MAG04-232</name>
</gene>